<organism evidence="2 3">
    <name type="scientific">Bacillus salipaludis</name>
    <dbReference type="NCBI Taxonomy" id="2547811"/>
    <lineage>
        <taxon>Bacteria</taxon>
        <taxon>Bacillati</taxon>
        <taxon>Bacillota</taxon>
        <taxon>Bacilli</taxon>
        <taxon>Bacillales</taxon>
        <taxon>Bacillaceae</taxon>
        <taxon>Bacillus</taxon>
    </lineage>
</organism>
<reference evidence="2 3" key="1">
    <citation type="submission" date="2019-03" db="EMBL/GenBank/DDBJ databases">
        <title>Bacillus niacini sp. nov. a Nicotinate-Metabolizing Mesophile Isolated from Soil.</title>
        <authorList>
            <person name="Zhang G."/>
        </authorList>
    </citation>
    <scope>NUCLEOTIDE SEQUENCE [LARGE SCALE GENOMIC DNA]</scope>
    <source>
        <strain evidence="2 3">WN066</strain>
    </source>
</reference>
<gene>
    <name evidence="2" type="ORF">E2K98_13465</name>
    <name evidence="1" type="ORF">RCG21_20555</name>
</gene>
<dbReference type="Proteomes" id="UP000295132">
    <property type="component" value="Unassembled WGS sequence"/>
</dbReference>
<keyword evidence="4" id="KW-1185">Reference proteome</keyword>
<evidence type="ECO:0000313" key="2">
    <source>
        <dbReference type="EMBL" id="TDK60734.1"/>
    </source>
</evidence>
<dbReference type="Proteomes" id="UP001178888">
    <property type="component" value="Unassembled WGS sequence"/>
</dbReference>
<name>A0A4R5VQL8_9BACI</name>
<protein>
    <submittedName>
        <fullName evidence="2">Uncharacterized protein</fullName>
    </submittedName>
</protein>
<comment type="caution">
    <text evidence="2">The sequence shown here is derived from an EMBL/GenBank/DDBJ whole genome shotgun (WGS) entry which is preliminary data.</text>
</comment>
<dbReference type="EMBL" id="SMYO01000006">
    <property type="protein sequence ID" value="TDK60734.1"/>
    <property type="molecule type" value="Genomic_DNA"/>
</dbReference>
<dbReference type="AlphaFoldDB" id="A0A4R5VQL8"/>
<evidence type="ECO:0000313" key="1">
    <source>
        <dbReference type="EMBL" id="MDQ6598723.1"/>
    </source>
</evidence>
<evidence type="ECO:0000313" key="3">
    <source>
        <dbReference type="Proteomes" id="UP000295132"/>
    </source>
</evidence>
<proteinExistence type="predicted"/>
<accession>A0A4R5VQL8</accession>
<sequence length="232" mass="26622">MRLQNVQPRKNFSYIFVQFPGMKMNVPMLSNGERKAVKEDIALCVQLNRNEKVNQLYLVRTESIKPFDFTDEEMGTKAYYRVIRKKEASQDSHTNETEDFVTFITDEVSVVQMKTETGYHFVLVLNEREIGIVASIEEEVLQTVNASLTTQEEEKEPVAVKFVSSKNKAVFSSRERKRIFLGGHVFQDNVVFEPIRILLEGAKKKVALFSPAALDFIGPGDQKQTIFIMKGW</sequence>
<evidence type="ECO:0000313" key="4">
    <source>
        <dbReference type="Proteomes" id="UP001178888"/>
    </source>
</evidence>
<dbReference type="RefSeq" id="WP_133334874.1">
    <property type="nucleotide sequence ID" value="NZ_JAVGVR010000001.1"/>
</dbReference>
<reference evidence="1" key="2">
    <citation type="submission" date="2023-08" db="EMBL/GenBank/DDBJ databases">
        <title>Nitrogen cycling bacteria in agricultural field soils.</title>
        <authorList>
            <person name="Jang J."/>
        </authorList>
    </citation>
    <scope>NUCLEOTIDE SEQUENCE</scope>
    <source>
        <strain evidence="1">PS3-36</strain>
    </source>
</reference>
<dbReference type="EMBL" id="JAVGVR010000001">
    <property type="protein sequence ID" value="MDQ6598723.1"/>
    <property type="molecule type" value="Genomic_DNA"/>
</dbReference>